<dbReference type="InterPro" id="IPR051292">
    <property type="entry name" value="Xyl/GlcA_transferase"/>
</dbReference>
<keyword evidence="3" id="KW-0735">Signal-anchor</keyword>
<keyword evidence="4" id="KW-1133">Transmembrane helix</keyword>
<keyword evidence="6" id="KW-0472">Membrane</keyword>
<protein>
    <recommendedName>
        <fullName evidence="10">Hexosyltransferase</fullName>
    </recommendedName>
</protein>
<dbReference type="EMBL" id="LUCH01005024">
    <property type="protein sequence ID" value="KAF5398419.1"/>
    <property type="molecule type" value="Genomic_DNA"/>
</dbReference>
<dbReference type="GO" id="GO:0035269">
    <property type="term" value="P:protein O-linked glycosylation via mannose"/>
    <property type="evidence" value="ECO:0007669"/>
    <property type="project" value="TreeGrafter"/>
</dbReference>
<evidence type="ECO:0000313" key="9">
    <source>
        <dbReference type="Proteomes" id="UP000748531"/>
    </source>
</evidence>
<reference evidence="8" key="1">
    <citation type="submission" date="2019-05" db="EMBL/GenBank/DDBJ databases">
        <title>Annotation for the trematode Paragonimus heterotremus.</title>
        <authorList>
            <person name="Choi Y.-J."/>
        </authorList>
    </citation>
    <scope>NUCLEOTIDE SEQUENCE</scope>
    <source>
        <strain evidence="8">LC</strain>
    </source>
</reference>
<dbReference type="InterPro" id="IPR002495">
    <property type="entry name" value="Glyco_trans_8"/>
</dbReference>
<evidence type="ECO:0000313" key="8">
    <source>
        <dbReference type="EMBL" id="KAF5398419.1"/>
    </source>
</evidence>
<dbReference type="PANTHER" id="PTHR12270">
    <property type="entry name" value="GLYCOSYLTRANSFERASE-RELATED"/>
    <property type="match status" value="1"/>
</dbReference>
<accession>A0A8J4T5T8</accession>
<gene>
    <name evidence="8" type="ORF">PHET_08383</name>
</gene>
<sequence>MRVSKLLSALLIILTGLLFLVNRKWVERDRKKLTELLNVIQLENVSDSDAIHIAVLISGINTCNQFLVLMKTLLFQVGHFDTNRCEAPPMVRQVVTCSNTYTPLVFHLIADTEAQMYLQSHLLKWKHRDLSMRYYNITQYMKMVRTFQSSHYSGSRSYIKLLLPDILPPSVEKVIMMDADMLMNKHICELWDHFNQFTSTQIFAMVRETAPYYRKYLGRKYWPSLVS</sequence>
<evidence type="ECO:0000256" key="5">
    <source>
        <dbReference type="ARBA" id="ARBA00023034"/>
    </source>
</evidence>
<keyword evidence="9" id="KW-1185">Reference proteome</keyword>
<dbReference type="GO" id="GO:0042285">
    <property type="term" value="F:xylosyltransferase activity"/>
    <property type="evidence" value="ECO:0007669"/>
    <property type="project" value="TreeGrafter"/>
</dbReference>
<keyword evidence="2" id="KW-0812">Transmembrane</keyword>
<dbReference type="Pfam" id="PF01501">
    <property type="entry name" value="Glyco_transf_8"/>
    <property type="match status" value="1"/>
</dbReference>
<evidence type="ECO:0000256" key="2">
    <source>
        <dbReference type="ARBA" id="ARBA00022692"/>
    </source>
</evidence>
<evidence type="ECO:0008006" key="10">
    <source>
        <dbReference type="Google" id="ProtNLM"/>
    </source>
</evidence>
<proteinExistence type="predicted"/>
<dbReference type="Proteomes" id="UP000748531">
    <property type="component" value="Unassembled WGS sequence"/>
</dbReference>
<dbReference type="Gene3D" id="3.90.550.10">
    <property type="entry name" value="Spore Coat Polysaccharide Biosynthesis Protein SpsA, Chain A"/>
    <property type="match status" value="1"/>
</dbReference>
<evidence type="ECO:0000256" key="7">
    <source>
        <dbReference type="ARBA" id="ARBA00023180"/>
    </source>
</evidence>
<dbReference type="AlphaFoldDB" id="A0A8J4T5T8"/>
<evidence type="ECO:0000256" key="6">
    <source>
        <dbReference type="ARBA" id="ARBA00023136"/>
    </source>
</evidence>
<dbReference type="GO" id="GO:0015020">
    <property type="term" value="F:glucuronosyltransferase activity"/>
    <property type="evidence" value="ECO:0007669"/>
    <property type="project" value="TreeGrafter"/>
</dbReference>
<dbReference type="SUPFAM" id="SSF53448">
    <property type="entry name" value="Nucleotide-diphospho-sugar transferases"/>
    <property type="match status" value="1"/>
</dbReference>
<evidence type="ECO:0000256" key="4">
    <source>
        <dbReference type="ARBA" id="ARBA00022989"/>
    </source>
</evidence>
<organism evidence="8 9">
    <name type="scientific">Paragonimus heterotremus</name>
    <dbReference type="NCBI Taxonomy" id="100268"/>
    <lineage>
        <taxon>Eukaryota</taxon>
        <taxon>Metazoa</taxon>
        <taxon>Spiralia</taxon>
        <taxon>Lophotrochozoa</taxon>
        <taxon>Platyhelminthes</taxon>
        <taxon>Trematoda</taxon>
        <taxon>Digenea</taxon>
        <taxon>Plagiorchiida</taxon>
        <taxon>Troglotremata</taxon>
        <taxon>Troglotrematidae</taxon>
        <taxon>Paragonimus</taxon>
    </lineage>
</organism>
<comment type="caution">
    <text evidence="8">The sequence shown here is derived from an EMBL/GenBank/DDBJ whole genome shotgun (WGS) entry which is preliminary data.</text>
</comment>
<dbReference type="GO" id="GO:0000139">
    <property type="term" value="C:Golgi membrane"/>
    <property type="evidence" value="ECO:0007669"/>
    <property type="project" value="UniProtKB-SubCell"/>
</dbReference>
<keyword evidence="5" id="KW-0333">Golgi apparatus</keyword>
<keyword evidence="7" id="KW-0325">Glycoprotein</keyword>
<comment type="subcellular location">
    <subcellularLocation>
        <location evidence="1">Golgi apparatus membrane</location>
        <topology evidence="1">Single-pass type II membrane protein</topology>
    </subcellularLocation>
</comment>
<dbReference type="InterPro" id="IPR029044">
    <property type="entry name" value="Nucleotide-diphossugar_trans"/>
</dbReference>
<dbReference type="OrthoDB" id="411524at2759"/>
<name>A0A8J4T5T8_9TREM</name>
<evidence type="ECO:0000256" key="1">
    <source>
        <dbReference type="ARBA" id="ARBA00004323"/>
    </source>
</evidence>
<dbReference type="PANTHER" id="PTHR12270:SF25">
    <property type="entry name" value="GLYCOSYLTRANSFERASE-LIKE PROTEIN LARGE"/>
    <property type="match status" value="1"/>
</dbReference>
<evidence type="ECO:0000256" key="3">
    <source>
        <dbReference type="ARBA" id="ARBA00022968"/>
    </source>
</evidence>